<evidence type="ECO:0000313" key="5">
    <source>
        <dbReference type="Proteomes" id="UP000429607"/>
    </source>
</evidence>
<name>A0A6A4FVB8_9STRA</name>
<accession>A0A6A4FVB8</accession>
<evidence type="ECO:0000313" key="6">
    <source>
        <dbReference type="Proteomes" id="UP000434957"/>
    </source>
</evidence>
<feature type="chain" id="PRO_5036167728" evidence="1">
    <location>
        <begin position="23"/>
        <end position="117"/>
    </location>
</feature>
<keyword evidence="6" id="KW-1185">Reference proteome</keyword>
<dbReference type="Proteomes" id="UP000429607">
    <property type="component" value="Unassembled WGS sequence"/>
</dbReference>
<dbReference type="Proteomes" id="UP000435112">
    <property type="component" value="Unassembled WGS sequence"/>
</dbReference>
<keyword evidence="1" id="KW-0732">Signal</keyword>
<evidence type="ECO:0000313" key="3">
    <source>
        <dbReference type="EMBL" id="KAE9050974.1"/>
    </source>
</evidence>
<dbReference type="EMBL" id="QXFT01000193">
    <property type="protein sequence ID" value="KAE9351406.1"/>
    <property type="molecule type" value="Genomic_DNA"/>
</dbReference>
<sequence length="117" mass="12382">MARMVNIAFSLLHCSLGPLTLASIVRTTKTSSSTSLRALRRNAGVGRGHPQAVAARQKKSDEGGFATELELSVNTPSSDCFSLLPENDAALVEAGLALHSHVIALLKNYWLIPTAIG</sequence>
<reference evidence="4 6" key="1">
    <citation type="submission" date="2018-08" db="EMBL/GenBank/DDBJ databases">
        <title>Genomic investigation of the strawberry pathogen Phytophthora fragariae indicates pathogenicity is determined by transcriptional variation in three key races.</title>
        <authorList>
            <person name="Adams T.M."/>
            <person name="Armitage A.D."/>
            <person name="Sobczyk M.K."/>
            <person name="Bates H.J."/>
            <person name="Dunwell J.M."/>
            <person name="Nellist C.F."/>
            <person name="Harrison R.J."/>
        </authorList>
    </citation>
    <scope>NUCLEOTIDE SEQUENCE [LARGE SCALE GENOMIC DNA]</scope>
    <source>
        <strain evidence="3 5">SCRP249</strain>
        <strain evidence="2 7">SCRP324</strain>
        <strain evidence="4 6">SCRP333</strain>
    </source>
</reference>
<dbReference type="AlphaFoldDB" id="A0A6A4FVB8"/>
<gene>
    <name evidence="3" type="ORF">PR001_g1884</name>
    <name evidence="2" type="ORF">PR002_g4885</name>
    <name evidence="4" type="ORF">PR003_g4893</name>
</gene>
<dbReference type="Proteomes" id="UP000434957">
    <property type="component" value="Unassembled WGS sequence"/>
</dbReference>
<proteinExistence type="predicted"/>
<evidence type="ECO:0000313" key="2">
    <source>
        <dbReference type="EMBL" id="KAE9040596.1"/>
    </source>
</evidence>
<protein>
    <submittedName>
        <fullName evidence="4">Uncharacterized protein</fullName>
    </submittedName>
</protein>
<evidence type="ECO:0000313" key="4">
    <source>
        <dbReference type="EMBL" id="KAE9351406.1"/>
    </source>
</evidence>
<dbReference type="EMBL" id="QXFV01000062">
    <property type="protein sequence ID" value="KAE9050974.1"/>
    <property type="molecule type" value="Genomic_DNA"/>
</dbReference>
<organism evidence="4 6">
    <name type="scientific">Phytophthora rubi</name>
    <dbReference type="NCBI Taxonomy" id="129364"/>
    <lineage>
        <taxon>Eukaryota</taxon>
        <taxon>Sar</taxon>
        <taxon>Stramenopiles</taxon>
        <taxon>Oomycota</taxon>
        <taxon>Peronosporomycetes</taxon>
        <taxon>Peronosporales</taxon>
        <taxon>Peronosporaceae</taxon>
        <taxon>Phytophthora</taxon>
    </lineage>
</organism>
<evidence type="ECO:0000256" key="1">
    <source>
        <dbReference type="SAM" id="SignalP"/>
    </source>
</evidence>
<comment type="caution">
    <text evidence="4">The sequence shown here is derived from an EMBL/GenBank/DDBJ whole genome shotgun (WGS) entry which is preliminary data.</text>
</comment>
<dbReference type="EMBL" id="QXFU01000198">
    <property type="protein sequence ID" value="KAE9040596.1"/>
    <property type="molecule type" value="Genomic_DNA"/>
</dbReference>
<feature type="signal peptide" evidence="1">
    <location>
        <begin position="1"/>
        <end position="22"/>
    </location>
</feature>
<dbReference type="OrthoDB" id="10322897at2759"/>
<evidence type="ECO:0000313" key="7">
    <source>
        <dbReference type="Proteomes" id="UP000435112"/>
    </source>
</evidence>